<keyword evidence="2" id="KW-1185">Reference proteome</keyword>
<sequence>MIVREHRGLAGPANYQLTVQILQPELLNESTNYSAVKKYPVFPLPLLLLLTALGSTLTSLHPWREPVTHGAVSICSCCSRESTLPGKGAVPVVVSPCQATSAVIGRNGWHFRAMQTRDWTGLGEELWYEAETRWSKTVFTVPINEASMMT</sequence>
<dbReference type="AlphaFoldDB" id="A0AAV4G8P6"/>
<protein>
    <submittedName>
        <fullName evidence="1">Uncharacterized protein</fullName>
    </submittedName>
</protein>
<proteinExistence type="predicted"/>
<name>A0AAV4G8P6_9GAST</name>
<dbReference type="Proteomes" id="UP000762676">
    <property type="component" value="Unassembled WGS sequence"/>
</dbReference>
<organism evidence="1 2">
    <name type="scientific">Elysia marginata</name>
    <dbReference type="NCBI Taxonomy" id="1093978"/>
    <lineage>
        <taxon>Eukaryota</taxon>
        <taxon>Metazoa</taxon>
        <taxon>Spiralia</taxon>
        <taxon>Lophotrochozoa</taxon>
        <taxon>Mollusca</taxon>
        <taxon>Gastropoda</taxon>
        <taxon>Heterobranchia</taxon>
        <taxon>Euthyneura</taxon>
        <taxon>Panpulmonata</taxon>
        <taxon>Sacoglossa</taxon>
        <taxon>Placobranchoidea</taxon>
        <taxon>Plakobranchidae</taxon>
        <taxon>Elysia</taxon>
    </lineage>
</organism>
<evidence type="ECO:0000313" key="2">
    <source>
        <dbReference type="Proteomes" id="UP000762676"/>
    </source>
</evidence>
<reference evidence="1 2" key="1">
    <citation type="journal article" date="2021" name="Elife">
        <title>Chloroplast acquisition without the gene transfer in kleptoplastic sea slugs, Plakobranchus ocellatus.</title>
        <authorList>
            <person name="Maeda T."/>
            <person name="Takahashi S."/>
            <person name="Yoshida T."/>
            <person name="Shimamura S."/>
            <person name="Takaki Y."/>
            <person name="Nagai Y."/>
            <person name="Toyoda A."/>
            <person name="Suzuki Y."/>
            <person name="Arimoto A."/>
            <person name="Ishii H."/>
            <person name="Satoh N."/>
            <person name="Nishiyama T."/>
            <person name="Hasebe M."/>
            <person name="Maruyama T."/>
            <person name="Minagawa J."/>
            <person name="Obokata J."/>
            <person name="Shigenobu S."/>
        </authorList>
    </citation>
    <scope>NUCLEOTIDE SEQUENCE [LARGE SCALE GENOMIC DNA]</scope>
</reference>
<dbReference type="EMBL" id="BMAT01011867">
    <property type="protein sequence ID" value="GFR80945.1"/>
    <property type="molecule type" value="Genomic_DNA"/>
</dbReference>
<comment type="caution">
    <text evidence="1">The sequence shown here is derived from an EMBL/GenBank/DDBJ whole genome shotgun (WGS) entry which is preliminary data.</text>
</comment>
<accession>A0AAV4G8P6</accession>
<evidence type="ECO:0000313" key="1">
    <source>
        <dbReference type="EMBL" id="GFR80945.1"/>
    </source>
</evidence>
<gene>
    <name evidence="1" type="ORF">ElyMa_005912300</name>
</gene>